<keyword evidence="2 4" id="KW-0808">Transferase</keyword>
<dbReference type="PANTHER" id="PTHR22916:SF51">
    <property type="entry name" value="GLYCOSYLTRANSFERASE EPSH-RELATED"/>
    <property type="match status" value="1"/>
</dbReference>
<dbReference type="Proteomes" id="UP000461768">
    <property type="component" value="Unassembled WGS sequence"/>
</dbReference>
<evidence type="ECO:0000256" key="1">
    <source>
        <dbReference type="ARBA" id="ARBA00022676"/>
    </source>
</evidence>
<keyword evidence="5" id="KW-1185">Reference proteome</keyword>
<dbReference type="Gene3D" id="3.90.550.10">
    <property type="entry name" value="Spore Coat Polysaccharide Biosynthesis Protein SpsA, Chain A"/>
    <property type="match status" value="1"/>
</dbReference>
<protein>
    <submittedName>
        <fullName evidence="4">Glycosyltransferase family 2 protein</fullName>
    </submittedName>
</protein>
<dbReference type="CDD" id="cd00761">
    <property type="entry name" value="Glyco_tranf_GTA_type"/>
    <property type="match status" value="1"/>
</dbReference>
<dbReference type="EMBL" id="WAGX01000008">
    <property type="protein sequence ID" value="KAB1434394.1"/>
    <property type="molecule type" value="Genomic_DNA"/>
</dbReference>
<evidence type="ECO:0000313" key="5">
    <source>
        <dbReference type="Proteomes" id="UP000461768"/>
    </source>
</evidence>
<sequence>MKGGFMSTKVSIVVPVYNVEEYLIRCVESIRKQTLNEIEIILVDDGSTDQSGKICDDLAREDQRIVVIHKQNAGLTSAWKAGVKKASGKYVGFVDSDDWVDLDMFETLLKKAEETDADVTICGLVYEFEDGRTKTKTESSKLAEKLYERKEIEVEIFPTLLSDGSFFGRTIQPARVTKLYKRTILLDNMSYCSESVSIGEDLQITFPVLCDAKRVYMIENYFPYHYWINAKSMTGKHDENYVGKIAETMNQLLNISVQKNVYDFSTQITNDFLCLTILGIKGEIMKNYKSGYRIVIKNLKKIFNMPEVREAIHHYDMPKLSLAEKVYIKLIQYRMYHVCFLITFVFFRLKG</sequence>
<dbReference type="InterPro" id="IPR029044">
    <property type="entry name" value="Nucleotide-diphossugar_trans"/>
</dbReference>
<reference evidence="4 5" key="1">
    <citation type="submission" date="2019-09" db="EMBL/GenBank/DDBJ databases">
        <authorList>
            <person name="Valk L.C."/>
        </authorList>
    </citation>
    <scope>NUCLEOTIDE SEQUENCE [LARGE SCALE GENOMIC DNA]</scope>
    <source>
        <strain evidence="4">GalUA</strain>
    </source>
</reference>
<dbReference type="GO" id="GO:0016757">
    <property type="term" value="F:glycosyltransferase activity"/>
    <property type="evidence" value="ECO:0007669"/>
    <property type="project" value="UniProtKB-KW"/>
</dbReference>
<evidence type="ECO:0000313" key="4">
    <source>
        <dbReference type="EMBL" id="KAB1434394.1"/>
    </source>
</evidence>
<name>A0A7V7UA77_9FIRM</name>
<dbReference type="SUPFAM" id="SSF53448">
    <property type="entry name" value="Nucleotide-diphospho-sugar transferases"/>
    <property type="match status" value="1"/>
</dbReference>
<organism evidence="4 5">
    <name type="scientific">Candidatus Galacturonatibacter soehngenii</name>
    <dbReference type="NCBI Taxonomy" id="2307010"/>
    <lineage>
        <taxon>Bacteria</taxon>
        <taxon>Bacillati</taxon>
        <taxon>Bacillota</taxon>
        <taxon>Clostridia</taxon>
        <taxon>Lachnospirales</taxon>
        <taxon>Lachnospiraceae</taxon>
        <taxon>Candidatus Galacturonatibacter</taxon>
    </lineage>
</organism>
<dbReference type="PANTHER" id="PTHR22916">
    <property type="entry name" value="GLYCOSYLTRANSFERASE"/>
    <property type="match status" value="1"/>
</dbReference>
<dbReference type="AlphaFoldDB" id="A0A7V7UA77"/>
<evidence type="ECO:0000256" key="2">
    <source>
        <dbReference type="ARBA" id="ARBA00022679"/>
    </source>
</evidence>
<keyword evidence="1" id="KW-0328">Glycosyltransferase</keyword>
<dbReference type="Pfam" id="PF00535">
    <property type="entry name" value="Glycos_transf_2"/>
    <property type="match status" value="1"/>
</dbReference>
<gene>
    <name evidence="4" type="ORF">F7O84_18075</name>
</gene>
<comment type="caution">
    <text evidence="4">The sequence shown here is derived from an EMBL/GenBank/DDBJ whole genome shotgun (WGS) entry which is preliminary data.</text>
</comment>
<dbReference type="OrthoDB" id="3189257at2"/>
<reference evidence="4 5" key="2">
    <citation type="submission" date="2020-02" db="EMBL/GenBank/DDBJ databases">
        <title>Candidatus Galacturonibacter soehngenii shows hetero-acetogenic catabolism of galacturonic acid but lacks a canonical carbon monoxide dehydrogenase/acetyl-CoA synthase complex.</title>
        <authorList>
            <person name="Diender M."/>
            <person name="Stouten G.R."/>
            <person name="Petersen J.F."/>
            <person name="Nielsen P.H."/>
            <person name="Dueholm M.S."/>
            <person name="Pronk J.T."/>
            <person name="Van Loosdrecht M.C.M."/>
        </authorList>
    </citation>
    <scope>NUCLEOTIDE SEQUENCE [LARGE SCALE GENOMIC DNA]</scope>
    <source>
        <strain evidence="4">GalUA</strain>
    </source>
</reference>
<accession>A0A7V7UA77</accession>
<feature type="domain" description="Glycosyltransferase 2-like" evidence="3">
    <location>
        <begin position="11"/>
        <end position="147"/>
    </location>
</feature>
<proteinExistence type="predicted"/>
<dbReference type="InterPro" id="IPR001173">
    <property type="entry name" value="Glyco_trans_2-like"/>
</dbReference>
<evidence type="ECO:0000259" key="3">
    <source>
        <dbReference type="Pfam" id="PF00535"/>
    </source>
</evidence>